<keyword evidence="3" id="KW-0804">Transcription</keyword>
<dbReference type="Proteomes" id="UP000320811">
    <property type="component" value="Unassembled WGS sequence"/>
</dbReference>
<organism evidence="5 6">
    <name type="scientific">Chitinophaga polysaccharea</name>
    <dbReference type="NCBI Taxonomy" id="1293035"/>
    <lineage>
        <taxon>Bacteria</taxon>
        <taxon>Pseudomonadati</taxon>
        <taxon>Bacteroidota</taxon>
        <taxon>Chitinophagia</taxon>
        <taxon>Chitinophagales</taxon>
        <taxon>Chitinophagaceae</taxon>
        <taxon>Chitinophaga</taxon>
    </lineage>
</organism>
<keyword evidence="6" id="KW-1185">Reference proteome</keyword>
<dbReference type="PROSITE" id="PS01124">
    <property type="entry name" value="HTH_ARAC_FAMILY_2"/>
    <property type="match status" value="1"/>
</dbReference>
<gene>
    <name evidence="5" type="ORF">FHW36_11565</name>
</gene>
<proteinExistence type="predicted"/>
<dbReference type="SMART" id="SM00342">
    <property type="entry name" value="HTH_ARAC"/>
    <property type="match status" value="1"/>
</dbReference>
<evidence type="ECO:0000313" key="5">
    <source>
        <dbReference type="EMBL" id="TWF32539.1"/>
    </source>
</evidence>
<reference evidence="5 6" key="1">
    <citation type="submission" date="2019-06" db="EMBL/GenBank/DDBJ databases">
        <title>Sorghum-associated microbial communities from plants grown in Nebraska, USA.</title>
        <authorList>
            <person name="Schachtman D."/>
        </authorList>
    </citation>
    <scope>NUCLEOTIDE SEQUENCE [LARGE SCALE GENOMIC DNA]</scope>
    <source>
        <strain evidence="5 6">1209</strain>
    </source>
</reference>
<dbReference type="EMBL" id="VIWO01000015">
    <property type="protein sequence ID" value="TWF32539.1"/>
    <property type="molecule type" value="Genomic_DNA"/>
</dbReference>
<dbReference type="GO" id="GO:0003700">
    <property type="term" value="F:DNA-binding transcription factor activity"/>
    <property type="evidence" value="ECO:0007669"/>
    <property type="project" value="InterPro"/>
</dbReference>
<keyword evidence="2 5" id="KW-0238">DNA-binding</keyword>
<evidence type="ECO:0000256" key="1">
    <source>
        <dbReference type="ARBA" id="ARBA00023015"/>
    </source>
</evidence>
<evidence type="ECO:0000313" key="6">
    <source>
        <dbReference type="Proteomes" id="UP000320811"/>
    </source>
</evidence>
<dbReference type="PRINTS" id="PR00032">
    <property type="entry name" value="HTHARAC"/>
</dbReference>
<keyword evidence="1" id="KW-0805">Transcription regulation</keyword>
<sequence length="331" mass="37603">MGIVITDDANQVLLSEEMPFDFKKYRNQAIVEQTQEVRHPFGAANFQEFCFDGIAIAACTADVYENIHILSDFHEPRVMMLFMERGDITTTLDGFSNNFKFRSLEHNLMYSPCESESAGVKKQRDMLFFGLSFLPEKFLQLAENNGRVLDGLANNIAGNRTTTLTDKFNPRITPRMQLIMEEVRQCRFQGGLKKLFLQSKALELLALQCEQIESAELRVVPARPKVSASDVEKLHFAKDLLVQHLQQPLSLSDLARKSGLNEFKLKSGFKAVFDNTVFGYLNDRRLELARELIREGRLPLSAIALEAGYSSPQHFSNAFRKKFGISPSKIH</sequence>
<feature type="domain" description="HTH araC/xylS-type" evidence="4">
    <location>
        <begin position="235"/>
        <end position="331"/>
    </location>
</feature>
<dbReference type="InterPro" id="IPR018062">
    <property type="entry name" value="HTH_AraC-typ_CS"/>
</dbReference>
<dbReference type="OrthoDB" id="799767at2"/>
<dbReference type="InterPro" id="IPR018060">
    <property type="entry name" value="HTH_AraC"/>
</dbReference>
<comment type="caution">
    <text evidence="5">The sequence shown here is derived from an EMBL/GenBank/DDBJ whole genome shotgun (WGS) entry which is preliminary data.</text>
</comment>
<dbReference type="Gene3D" id="1.10.10.60">
    <property type="entry name" value="Homeodomain-like"/>
    <property type="match status" value="1"/>
</dbReference>
<name>A0A561P343_9BACT</name>
<dbReference type="AlphaFoldDB" id="A0A561P343"/>
<evidence type="ECO:0000256" key="3">
    <source>
        <dbReference type="ARBA" id="ARBA00023163"/>
    </source>
</evidence>
<dbReference type="PROSITE" id="PS00041">
    <property type="entry name" value="HTH_ARAC_FAMILY_1"/>
    <property type="match status" value="1"/>
</dbReference>
<dbReference type="Pfam" id="PF12833">
    <property type="entry name" value="HTH_18"/>
    <property type="match status" value="1"/>
</dbReference>
<dbReference type="GO" id="GO:0043565">
    <property type="term" value="F:sequence-specific DNA binding"/>
    <property type="evidence" value="ECO:0007669"/>
    <property type="project" value="InterPro"/>
</dbReference>
<protein>
    <submittedName>
        <fullName evidence="5">AraC-like DNA-binding protein</fullName>
    </submittedName>
</protein>
<dbReference type="PANTHER" id="PTHR47893">
    <property type="entry name" value="REGULATORY PROTEIN PCHR"/>
    <property type="match status" value="1"/>
</dbReference>
<evidence type="ECO:0000259" key="4">
    <source>
        <dbReference type="PROSITE" id="PS01124"/>
    </source>
</evidence>
<dbReference type="PANTHER" id="PTHR47893:SF1">
    <property type="entry name" value="REGULATORY PROTEIN PCHR"/>
    <property type="match status" value="1"/>
</dbReference>
<dbReference type="RefSeq" id="WP_145674961.1">
    <property type="nucleotide sequence ID" value="NZ_VIWO01000015.1"/>
</dbReference>
<dbReference type="SUPFAM" id="SSF46689">
    <property type="entry name" value="Homeodomain-like"/>
    <property type="match status" value="2"/>
</dbReference>
<evidence type="ECO:0000256" key="2">
    <source>
        <dbReference type="ARBA" id="ARBA00023125"/>
    </source>
</evidence>
<dbReference type="InterPro" id="IPR020449">
    <property type="entry name" value="Tscrpt_reg_AraC-type_HTH"/>
</dbReference>
<accession>A0A561P343</accession>
<dbReference type="InterPro" id="IPR009057">
    <property type="entry name" value="Homeodomain-like_sf"/>
</dbReference>
<dbReference type="InterPro" id="IPR053142">
    <property type="entry name" value="PchR_regulatory_protein"/>
</dbReference>